<keyword evidence="4" id="KW-0675">Receptor</keyword>
<dbReference type="SUPFAM" id="SSF56935">
    <property type="entry name" value="Porins"/>
    <property type="match status" value="1"/>
</dbReference>
<evidence type="ECO:0000313" key="5">
    <source>
        <dbReference type="Proteomes" id="UP000464577"/>
    </source>
</evidence>
<dbReference type="Proteomes" id="UP000464577">
    <property type="component" value="Chromosome"/>
</dbReference>
<dbReference type="GO" id="GO:0015344">
    <property type="term" value="F:siderophore uptake transmembrane transporter activity"/>
    <property type="evidence" value="ECO:0007669"/>
    <property type="project" value="TreeGrafter"/>
</dbReference>
<keyword evidence="2" id="KW-1134">Transmembrane beta strand</keyword>
<comment type="subcellular location">
    <subcellularLocation>
        <location evidence="2">Cell outer membrane</location>
        <topology evidence="2">Multi-pass membrane protein</topology>
    </subcellularLocation>
</comment>
<dbReference type="KEGG" id="senf:GJR95_21595"/>
<dbReference type="Gene3D" id="2.170.130.10">
    <property type="entry name" value="TonB-dependent receptor, plug domain"/>
    <property type="match status" value="1"/>
</dbReference>
<dbReference type="PROSITE" id="PS52016">
    <property type="entry name" value="TONB_DEPENDENT_REC_3"/>
    <property type="match status" value="1"/>
</dbReference>
<reference evidence="4 5" key="1">
    <citation type="submission" date="2019-11" db="EMBL/GenBank/DDBJ databases">
        <title>Spirosoma endbachense sp. nov., isolated from a natural salt meadow.</title>
        <authorList>
            <person name="Rojas J."/>
            <person name="Ambika Manirajan B."/>
            <person name="Ratering S."/>
            <person name="Suarez C."/>
            <person name="Geissler-Plaum R."/>
            <person name="Schnell S."/>
        </authorList>
    </citation>
    <scope>NUCLEOTIDE SEQUENCE [LARGE SCALE GENOMIC DNA]</scope>
    <source>
        <strain evidence="4 5">I-24</strain>
    </source>
</reference>
<dbReference type="InterPro" id="IPR012910">
    <property type="entry name" value="Plug_dom"/>
</dbReference>
<gene>
    <name evidence="4" type="ORF">GJR95_21595</name>
</gene>
<dbReference type="GO" id="GO:0009279">
    <property type="term" value="C:cell outer membrane"/>
    <property type="evidence" value="ECO:0007669"/>
    <property type="project" value="UniProtKB-SubCell"/>
</dbReference>
<dbReference type="PANTHER" id="PTHR30069:SF29">
    <property type="entry name" value="HEMOGLOBIN AND HEMOGLOBIN-HAPTOGLOBIN-BINDING PROTEIN 1-RELATED"/>
    <property type="match status" value="1"/>
</dbReference>
<keyword evidence="2" id="KW-0813">Transport</keyword>
<dbReference type="InterPro" id="IPR039426">
    <property type="entry name" value="TonB-dep_rcpt-like"/>
</dbReference>
<keyword evidence="2" id="KW-0472">Membrane</keyword>
<dbReference type="AlphaFoldDB" id="A0A6P1W082"/>
<sequence length="828" mass="91945">MHHTIHRTTILSLLTAIGLLSAFRFINNDDFIKQLLAKFQSYNQQRPLEKVYIHTDRSIYLTGETIWMKGYIFDGNTHGIDTISRVLYVDLVDPYARRIRLRSQLRATTSYSPGQLALPDSLAAGTYLLRAYTNYMRNFPEAYFFTKTLTILRTDGANTKPASAVLGKSNRLDVQFLPEGGQLVEGLEARVAFKAVNSSGHNQPVEGFVLNAKKDTVTGLFSTHLGMGFFTLTPEVGQTYTGFVKQADGSLEPYPLPAVQPQGVIMQVDNLSNKDHVRVYLRHNKTSADPAAMMTLLAQTRGRVIQAAKVPLSKKGSLVQLPKADFPEGIAQLTLFDETNKPACERLVFVTKNEQINIGLSTDKASYKNREKVELTISTTNPAGKPVAANLSLAALDARQAPEADSNSASIVSHLLLSSDLTGTIEQPGYYFNAMHKDRWQQLDLLLMTQGWRRFTWTEVLGDTIPPVKYHVERGLSLTGRVLRPNQKGIASKVKLTFVLSRRDSTRDFLAGDSDEFGNFGAYDLDFTDTTTVLIQGVKGKANRDLSISLDQLLTPTVTITRIPYNPLEFRYDELAEFIKRTKEYQEIERQIRRNGEVLLQSVTVKAKKYQEHDSRTIYGTPDASIKFDQMNTAGRMNILDVIQGRIAGVQVIGNGLSARVQIRGAANFSGPVEPLFVLDGMPMDLQAVLGVSVQDVDRIDVLKGPSAAIYGSRGSGGVISILTKRGAPDYDLTKDVPPGTLLAKLPGYAPVREFYAPRYDTKKPEHVRPDYRTTLFWAPLIQTNAEGKATVSFYTSDAKTNLRLRAEGVTTSGMPGMEQRLVQVERE</sequence>
<evidence type="ECO:0000259" key="3">
    <source>
        <dbReference type="Pfam" id="PF07715"/>
    </source>
</evidence>
<proteinExistence type="inferred from homology"/>
<comment type="similarity">
    <text evidence="2">Belongs to the TonB-dependent receptor family.</text>
</comment>
<feature type="domain" description="TonB-dependent receptor plug" evidence="3">
    <location>
        <begin position="625"/>
        <end position="719"/>
    </location>
</feature>
<keyword evidence="2" id="KW-0998">Cell outer membrane</keyword>
<dbReference type="Gene3D" id="2.60.40.1930">
    <property type="match status" value="1"/>
</dbReference>
<evidence type="ECO:0000256" key="2">
    <source>
        <dbReference type="PROSITE-ProRule" id="PRU01360"/>
    </source>
</evidence>
<dbReference type="RefSeq" id="WP_162387847.1">
    <property type="nucleotide sequence ID" value="NZ_CP045997.1"/>
</dbReference>
<protein>
    <submittedName>
        <fullName evidence="4">TonB-dependent receptor plug domain-containing protein</fullName>
    </submittedName>
</protein>
<evidence type="ECO:0000256" key="1">
    <source>
        <dbReference type="ARBA" id="ARBA00022729"/>
    </source>
</evidence>
<accession>A0A6P1W082</accession>
<keyword evidence="1" id="KW-0732">Signal</keyword>
<dbReference type="PANTHER" id="PTHR30069">
    <property type="entry name" value="TONB-DEPENDENT OUTER MEMBRANE RECEPTOR"/>
    <property type="match status" value="1"/>
</dbReference>
<name>A0A6P1W082_9BACT</name>
<dbReference type="GO" id="GO:0044718">
    <property type="term" value="P:siderophore transmembrane transport"/>
    <property type="evidence" value="ECO:0007669"/>
    <property type="project" value="TreeGrafter"/>
</dbReference>
<dbReference type="InterPro" id="IPR037066">
    <property type="entry name" value="Plug_dom_sf"/>
</dbReference>
<keyword evidence="2" id="KW-0812">Transmembrane</keyword>
<keyword evidence="5" id="KW-1185">Reference proteome</keyword>
<organism evidence="4 5">
    <name type="scientific">Spirosoma endbachense</name>
    <dbReference type="NCBI Taxonomy" id="2666025"/>
    <lineage>
        <taxon>Bacteria</taxon>
        <taxon>Pseudomonadati</taxon>
        <taxon>Bacteroidota</taxon>
        <taxon>Cytophagia</taxon>
        <taxon>Cytophagales</taxon>
        <taxon>Cytophagaceae</taxon>
        <taxon>Spirosoma</taxon>
    </lineage>
</organism>
<dbReference type="Pfam" id="PF07715">
    <property type="entry name" value="Plug"/>
    <property type="match status" value="1"/>
</dbReference>
<evidence type="ECO:0000313" key="4">
    <source>
        <dbReference type="EMBL" id="QHV97437.1"/>
    </source>
</evidence>
<dbReference type="EMBL" id="CP045997">
    <property type="protein sequence ID" value="QHV97437.1"/>
    <property type="molecule type" value="Genomic_DNA"/>
</dbReference>